<dbReference type="EMBL" id="JAECZO010000188">
    <property type="protein sequence ID" value="KAK7198917.1"/>
    <property type="molecule type" value="Genomic_DNA"/>
</dbReference>
<dbReference type="InterPro" id="IPR000182">
    <property type="entry name" value="GNAT_dom"/>
</dbReference>
<dbReference type="Proteomes" id="UP001430356">
    <property type="component" value="Unassembled WGS sequence"/>
</dbReference>
<evidence type="ECO:0000256" key="1">
    <source>
        <dbReference type="SAM" id="MobiDB-lite"/>
    </source>
</evidence>
<dbReference type="Pfam" id="PF00583">
    <property type="entry name" value="Acetyltransf_1"/>
    <property type="match status" value="1"/>
</dbReference>
<accession>A0AAW0EX97</accession>
<keyword evidence="4" id="KW-1185">Reference proteome</keyword>
<comment type="caution">
    <text evidence="3">The sequence shown here is derived from an EMBL/GenBank/DDBJ whole genome shotgun (WGS) entry which is preliminary data.</text>
</comment>
<name>A0AAW0EX97_9TRYP</name>
<evidence type="ECO:0000313" key="3">
    <source>
        <dbReference type="EMBL" id="KAK7198917.1"/>
    </source>
</evidence>
<dbReference type="CDD" id="cd04301">
    <property type="entry name" value="NAT_SF"/>
    <property type="match status" value="1"/>
</dbReference>
<feature type="domain" description="N-acetyltransferase" evidence="2">
    <location>
        <begin position="116"/>
        <end position="264"/>
    </location>
</feature>
<dbReference type="SUPFAM" id="SSF55729">
    <property type="entry name" value="Acyl-CoA N-acyltransferases (Nat)"/>
    <property type="match status" value="1"/>
</dbReference>
<dbReference type="InterPro" id="IPR016181">
    <property type="entry name" value="Acyl_CoA_acyltransferase"/>
</dbReference>
<dbReference type="GO" id="GO:0016747">
    <property type="term" value="F:acyltransferase activity, transferring groups other than amino-acyl groups"/>
    <property type="evidence" value="ECO:0007669"/>
    <property type="project" value="InterPro"/>
</dbReference>
<dbReference type="AlphaFoldDB" id="A0AAW0EX97"/>
<feature type="compositionally biased region" description="Acidic residues" evidence="1">
    <location>
        <begin position="141"/>
        <end position="152"/>
    </location>
</feature>
<organism evidence="3 4">
    <name type="scientific">Novymonas esmeraldas</name>
    <dbReference type="NCBI Taxonomy" id="1808958"/>
    <lineage>
        <taxon>Eukaryota</taxon>
        <taxon>Discoba</taxon>
        <taxon>Euglenozoa</taxon>
        <taxon>Kinetoplastea</taxon>
        <taxon>Metakinetoplastina</taxon>
        <taxon>Trypanosomatida</taxon>
        <taxon>Trypanosomatidae</taxon>
        <taxon>Novymonas</taxon>
    </lineage>
</organism>
<evidence type="ECO:0000313" key="4">
    <source>
        <dbReference type="Proteomes" id="UP001430356"/>
    </source>
</evidence>
<sequence>MHSPPSTYEVSGPEQQQQQHQQQHRHHHHTIPNCRTTITTRSTTVVAAGCGAITVVPLTDALLPLLEVVERACYPAHYCEGVSGYAKRLAAHPPCPSFVCLQRGCGDGGVRAVGYAIVCRLPRRCASLLVRGSRKTGDGAAADDDDNDDGGDLVENRRWGGSEEDRCPPTSRVPAALADTLYIHDVAVHPDLRGLGIAAALWRRIEETRAEHGVKRMALVAVFGANAYWSRHGFREVARKDLPAATVAVLEDYGDHAVFMERDD</sequence>
<dbReference type="PROSITE" id="PS51186">
    <property type="entry name" value="GNAT"/>
    <property type="match status" value="1"/>
</dbReference>
<evidence type="ECO:0000259" key="2">
    <source>
        <dbReference type="PROSITE" id="PS51186"/>
    </source>
</evidence>
<protein>
    <submittedName>
        <fullName evidence="3">Acetyltransferase (GNAT) family</fullName>
    </submittedName>
</protein>
<dbReference type="Gene3D" id="3.40.630.30">
    <property type="match status" value="1"/>
</dbReference>
<feature type="compositionally biased region" description="Basic and acidic residues" evidence="1">
    <location>
        <begin position="154"/>
        <end position="167"/>
    </location>
</feature>
<proteinExistence type="predicted"/>
<gene>
    <name evidence="3" type="ORF">NESM_000858500</name>
</gene>
<feature type="region of interest" description="Disordered" evidence="1">
    <location>
        <begin position="135"/>
        <end position="169"/>
    </location>
</feature>
<feature type="region of interest" description="Disordered" evidence="1">
    <location>
        <begin position="1"/>
        <end position="32"/>
    </location>
</feature>
<reference evidence="3 4" key="1">
    <citation type="journal article" date="2021" name="MBio">
        <title>A New Model Trypanosomatid, Novymonas esmeraldas: Genomic Perception of Its 'Candidatus Pandoraea novymonadis' Endosymbiont.</title>
        <authorList>
            <person name="Zakharova A."/>
            <person name="Saura A."/>
            <person name="Butenko A."/>
            <person name="Podesvova L."/>
            <person name="Warmusova S."/>
            <person name="Kostygov A.Y."/>
            <person name="Nenarokova A."/>
            <person name="Lukes J."/>
            <person name="Opperdoes F.R."/>
            <person name="Yurchenko V."/>
        </authorList>
    </citation>
    <scope>NUCLEOTIDE SEQUENCE [LARGE SCALE GENOMIC DNA]</scope>
    <source>
        <strain evidence="3 4">E262AT.01</strain>
    </source>
</reference>